<dbReference type="EMBL" id="CADCTV010000123">
    <property type="protein sequence ID" value="CAA9301825.1"/>
    <property type="molecule type" value="Genomic_DNA"/>
</dbReference>
<gene>
    <name evidence="1" type="ORF">AVDCRST_MAG89-525</name>
</gene>
<dbReference type="GO" id="GO:0005829">
    <property type="term" value="C:cytosol"/>
    <property type="evidence" value="ECO:0007669"/>
    <property type="project" value="TreeGrafter"/>
</dbReference>
<dbReference type="InterPro" id="IPR006439">
    <property type="entry name" value="HAD-SF_hydro_IA"/>
</dbReference>
<evidence type="ECO:0000313" key="1">
    <source>
        <dbReference type="EMBL" id="CAA9301825.1"/>
    </source>
</evidence>
<proteinExistence type="predicted"/>
<dbReference type="GO" id="GO:0006281">
    <property type="term" value="P:DNA repair"/>
    <property type="evidence" value="ECO:0007669"/>
    <property type="project" value="TreeGrafter"/>
</dbReference>
<dbReference type="InterPro" id="IPR041492">
    <property type="entry name" value="HAD_2"/>
</dbReference>
<dbReference type="PANTHER" id="PTHR43434:SF26">
    <property type="entry name" value="PYROPHOSPHATASE PPAX"/>
    <property type="match status" value="1"/>
</dbReference>
<dbReference type="Pfam" id="PF13419">
    <property type="entry name" value="HAD_2"/>
    <property type="match status" value="1"/>
</dbReference>
<dbReference type="InterPro" id="IPR023198">
    <property type="entry name" value="PGP-like_dom2"/>
</dbReference>
<dbReference type="GO" id="GO:0008967">
    <property type="term" value="F:phosphoglycolate phosphatase activity"/>
    <property type="evidence" value="ECO:0007669"/>
    <property type="project" value="TreeGrafter"/>
</dbReference>
<dbReference type="PRINTS" id="PR00413">
    <property type="entry name" value="HADHALOGNASE"/>
</dbReference>
<dbReference type="PANTHER" id="PTHR43434">
    <property type="entry name" value="PHOSPHOGLYCOLATE PHOSPHATASE"/>
    <property type="match status" value="1"/>
</dbReference>
<dbReference type="NCBIfam" id="TIGR01509">
    <property type="entry name" value="HAD-SF-IA-v3"/>
    <property type="match status" value="1"/>
</dbReference>
<sequence>MLYDFDGTLADSTELIMRSYRHTMTTHLGECPSDDAWLSGFGTPLDSQLRRFARSDHEALAMLDTYRTFQSGLHDQMLRPFPGALEVVAELDRRGYALAIVTSKHRRATMRGMELCGLVSHFDAIITPEDVTHPKPHPEPVLAALERLGVDAGEALFVGDSPHDVAAGRAAGTRTAAALWGPFPRQALEQAGPDAFLHAQADVLALLD</sequence>
<accession>A0A6J4KC49</accession>
<dbReference type="Gene3D" id="3.40.50.1000">
    <property type="entry name" value="HAD superfamily/HAD-like"/>
    <property type="match status" value="1"/>
</dbReference>
<dbReference type="NCBIfam" id="TIGR01549">
    <property type="entry name" value="HAD-SF-IA-v1"/>
    <property type="match status" value="1"/>
</dbReference>
<dbReference type="InterPro" id="IPR036412">
    <property type="entry name" value="HAD-like_sf"/>
</dbReference>
<dbReference type="SFLD" id="SFLDG01135">
    <property type="entry name" value="C1.5.6:_HAD__Beta-PGM__Phospha"/>
    <property type="match status" value="1"/>
</dbReference>
<organism evidence="1">
    <name type="scientific">uncultured Gemmatimonadota bacterium</name>
    <dbReference type="NCBI Taxonomy" id="203437"/>
    <lineage>
        <taxon>Bacteria</taxon>
        <taxon>Pseudomonadati</taxon>
        <taxon>Gemmatimonadota</taxon>
        <taxon>environmental samples</taxon>
    </lineage>
</organism>
<dbReference type="SUPFAM" id="SSF56784">
    <property type="entry name" value="HAD-like"/>
    <property type="match status" value="1"/>
</dbReference>
<name>A0A6J4KC49_9BACT</name>
<dbReference type="FunFam" id="3.40.50.1000:FF:000022">
    <property type="entry name" value="Phosphoglycolate phosphatase"/>
    <property type="match status" value="1"/>
</dbReference>
<reference evidence="1" key="1">
    <citation type="submission" date="2020-02" db="EMBL/GenBank/DDBJ databases">
        <authorList>
            <person name="Meier V. D."/>
        </authorList>
    </citation>
    <scope>NUCLEOTIDE SEQUENCE</scope>
    <source>
        <strain evidence="1">AVDCRST_MAG89</strain>
    </source>
</reference>
<dbReference type="SFLD" id="SFLDG01129">
    <property type="entry name" value="C1.5:_HAD__Beta-PGM__Phosphata"/>
    <property type="match status" value="1"/>
</dbReference>
<dbReference type="AlphaFoldDB" id="A0A6J4KC49"/>
<dbReference type="Gene3D" id="1.10.150.240">
    <property type="entry name" value="Putative phosphatase, domain 2"/>
    <property type="match status" value="1"/>
</dbReference>
<protein>
    <recommendedName>
        <fullName evidence="2">Phosphoglycolate phosphatase</fullName>
    </recommendedName>
</protein>
<evidence type="ECO:0008006" key="2">
    <source>
        <dbReference type="Google" id="ProtNLM"/>
    </source>
</evidence>
<dbReference type="SFLD" id="SFLDS00003">
    <property type="entry name" value="Haloacid_Dehalogenase"/>
    <property type="match status" value="1"/>
</dbReference>
<dbReference type="InterPro" id="IPR050155">
    <property type="entry name" value="HAD-like_hydrolase_sf"/>
</dbReference>
<dbReference type="InterPro" id="IPR023214">
    <property type="entry name" value="HAD_sf"/>
</dbReference>